<dbReference type="EMBL" id="JAUIRO010000006">
    <property type="protein sequence ID" value="KAK0709827.1"/>
    <property type="molecule type" value="Genomic_DNA"/>
</dbReference>
<keyword evidence="2" id="KW-1185">Reference proteome</keyword>
<name>A0AA40A5W7_9PEZI</name>
<accession>A0AA40A5W7</accession>
<sequence length="205" mass="23402">MHPLQRNFLQGAPNAPLSFLYALNPMERSAVDFSVAVEQDATRREPPVSEPTRLWQQGSRYCRRSRMPPYTLKATHFPLPTLVGPQHRERSMVLHNENPFFMIRGLKPLWFSKRKNVVIYLGIASYVATKRALTNGDATALHHVTNIEPFYNDFGEIVSFYSLSRPAASSNFFLADINDIVKQIKDCGYEERPLLFDTPSNGMVI</sequence>
<dbReference type="GeneID" id="85323590"/>
<dbReference type="Proteomes" id="UP001172101">
    <property type="component" value="Unassembled WGS sequence"/>
</dbReference>
<evidence type="ECO:0000313" key="1">
    <source>
        <dbReference type="EMBL" id="KAK0709827.1"/>
    </source>
</evidence>
<dbReference type="AlphaFoldDB" id="A0AA40A5W7"/>
<comment type="caution">
    <text evidence="1">The sequence shown here is derived from an EMBL/GenBank/DDBJ whole genome shotgun (WGS) entry which is preliminary data.</text>
</comment>
<dbReference type="RefSeq" id="XP_060293131.1">
    <property type="nucleotide sequence ID" value="XM_060440320.1"/>
</dbReference>
<protein>
    <submittedName>
        <fullName evidence="1">Uncharacterized protein</fullName>
    </submittedName>
</protein>
<organism evidence="1 2">
    <name type="scientific">Lasiosphaeria miniovina</name>
    <dbReference type="NCBI Taxonomy" id="1954250"/>
    <lineage>
        <taxon>Eukaryota</taxon>
        <taxon>Fungi</taxon>
        <taxon>Dikarya</taxon>
        <taxon>Ascomycota</taxon>
        <taxon>Pezizomycotina</taxon>
        <taxon>Sordariomycetes</taxon>
        <taxon>Sordariomycetidae</taxon>
        <taxon>Sordariales</taxon>
        <taxon>Lasiosphaeriaceae</taxon>
        <taxon>Lasiosphaeria</taxon>
    </lineage>
</organism>
<evidence type="ECO:0000313" key="2">
    <source>
        <dbReference type="Proteomes" id="UP001172101"/>
    </source>
</evidence>
<gene>
    <name evidence="1" type="ORF">B0T26DRAFT_679193</name>
</gene>
<proteinExistence type="predicted"/>
<reference evidence="1" key="1">
    <citation type="submission" date="2023-06" db="EMBL/GenBank/DDBJ databases">
        <title>Genome-scale phylogeny and comparative genomics of the fungal order Sordariales.</title>
        <authorList>
            <consortium name="Lawrence Berkeley National Laboratory"/>
            <person name="Hensen N."/>
            <person name="Bonometti L."/>
            <person name="Westerberg I."/>
            <person name="Brannstrom I.O."/>
            <person name="Guillou S."/>
            <person name="Cros-Aarteil S."/>
            <person name="Calhoun S."/>
            <person name="Haridas S."/>
            <person name="Kuo A."/>
            <person name="Mondo S."/>
            <person name="Pangilinan J."/>
            <person name="Riley R."/>
            <person name="LaButti K."/>
            <person name="Andreopoulos B."/>
            <person name="Lipzen A."/>
            <person name="Chen C."/>
            <person name="Yanf M."/>
            <person name="Daum C."/>
            <person name="Ng V."/>
            <person name="Clum A."/>
            <person name="Steindorff A."/>
            <person name="Ohm R."/>
            <person name="Martin F."/>
            <person name="Silar P."/>
            <person name="Natvig D."/>
            <person name="Lalanne C."/>
            <person name="Gautier V."/>
            <person name="Ament-velasquez S.L."/>
            <person name="Kruys A."/>
            <person name="Hutchinson M.I."/>
            <person name="Powell A.J."/>
            <person name="Barry K."/>
            <person name="Miller A.N."/>
            <person name="Grigoriev I.V."/>
            <person name="Debuchy R."/>
            <person name="Gladieux P."/>
            <person name="Thoren M.H."/>
            <person name="Johannesson H."/>
        </authorList>
    </citation>
    <scope>NUCLEOTIDE SEQUENCE</scope>
    <source>
        <strain evidence="1">SMH2392-1A</strain>
    </source>
</reference>